<keyword evidence="4" id="KW-1185">Reference proteome</keyword>
<dbReference type="CDD" id="cd02440">
    <property type="entry name" value="AdoMet_MTases"/>
    <property type="match status" value="1"/>
</dbReference>
<dbReference type="GO" id="GO:0005840">
    <property type="term" value="C:ribosome"/>
    <property type="evidence" value="ECO:0007669"/>
    <property type="project" value="UniProtKB-KW"/>
</dbReference>
<protein>
    <submittedName>
        <fullName evidence="3">50S ribosomal protein L11 methyltransferase</fullName>
    </submittedName>
</protein>
<evidence type="ECO:0000313" key="3">
    <source>
        <dbReference type="EMBL" id="GGL02459.1"/>
    </source>
</evidence>
<accession>A0A8J3C2Y1</accession>
<keyword evidence="3" id="KW-0687">Ribonucleoprotein</keyword>
<dbReference type="AlphaFoldDB" id="A0A8J3C2Y1"/>
<evidence type="ECO:0000313" key="4">
    <source>
        <dbReference type="Proteomes" id="UP000656042"/>
    </source>
</evidence>
<dbReference type="Pfam" id="PF06325">
    <property type="entry name" value="PrmA"/>
    <property type="match status" value="1"/>
</dbReference>
<comment type="caution">
    <text evidence="3">The sequence shown here is derived from an EMBL/GenBank/DDBJ whole genome shotgun (WGS) entry which is preliminary data.</text>
</comment>
<dbReference type="EMBL" id="BMMX01000020">
    <property type="protein sequence ID" value="GGL02459.1"/>
    <property type="molecule type" value="Genomic_DNA"/>
</dbReference>
<evidence type="ECO:0000256" key="2">
    <source>
        <dbReference type="ARBA" id="ARBA00022679"/>
    </source>
</evidence>
<evidence type="ECO:0000256" key="1">
    <source>
        <dbReference type="ARBA" id="ARBA00022603"/>
    </source>
</evidence>
<reference evidence="3" key="2">
    <citation type="submission" date="2020-09" db="EMBL/GenBank/DDBJ databases">
        <authorList>
            <person name="Sun Q."/>
            <person name="Zhou Y."/>
        </authorList>
    </citation>
    <scope>NUCLEOTIDE SEQUENCE</scope>
    <source>
        <strain evidence="3">CGMCC 4.7299</strain>
    </source>
</reference>
<gene>
    <name evidence="3" type="ORF">GCM10012284_41230</name>
</gene>
<name>A0A8J3C2Y1_9ACTN</name>
<dbReference type="Gene3D" id="3.40.50.150">
    <property type="entry name" value="Vaccinia Virus protein VP39"/>
    <property type="match status" value="1"/>
</dbReference>
<keyword evidence="1 3" id="KW-0489">Methyltransferase</keyword>
<sequence length="210" mass="21994">MQETALMPVPLTPEISLHLAGERVGLFDAAGGEFRSSEPPPFWAFVWAGGQALARYLLDHPAAVAGREVLDIACGSGVVAIAAARAGASRVHAIDIDPGAVHATERNAAANGVAVEARVADAREIPELGEVVLAGDVFYSPTVARQMTTGLRKCAARGASTLIGDPGRGYLPERLCRRVAEYEVAVPAALEEAETLITGVWTMLSPTNKL</sequence>
<dbReference type="PANTHER" id="PTHR43648:SF1">
    <property type="entry name" value="ELECTRON TRANSFER FLAVOPROTEIN BETA SUBUNIT LYSINE METHYLTRANSFERASE"/>
    <property type="match status" value="1"/>
</dbReference>
<keyword evidence="3" id="KW-0689">Ribosomal protein</keyword>
<dbReference type="GO" id="GO:0016279">
    <property type="term" value="F:protein-lysine N-methyltransferase activity"/>
    <property type="evidence" value="ECO:0007669"/>
    <property type="project" value="TreeGrafter"/>
</dbReference>
<dbReference type="Proteomes" id="UP000656042">
    <property type="component" value="Unassembled WGS sequence"/>
</dbReference>
<dbReference type="GO" id="GO:0032259">
    <property type="term" value="P:methylation"/>
    <property type="evidence" value="ECO:0007669"/>
    <property type="project" value="UniProtKB-KW"/>
</dbReference>
<dbReference type="PANTHER" id="PTHR43648">
    <property type="entry name" value="ELECTRON TRANSFER FLAVOPROTEIN BETA SUBUNIT LYSINE METHYLTRANSFERASE"/>
    <property type="match status" value="1"/>
</dbReference>
<proteinExistence type="predicted"/>
<dbReference type="SUPFAM" id="SSF53335">
    <property type="entry name" value="S-adenosyl-L-methionine-dependent methyltransferases"/>
    <property type="match status" value="1"/>
</dbReference>
<keyword evidence="2" id="KW-0808">Transferase</keyword>
<reference evidence="3" key="1">
    <citation type="journal article" date="2014" name="Int. J. Syst. Evol. Microbiol.">
        <title>Complete genome sequence of Corynebacterium casei LMG S-19264T (=DSM 44701T), isolated from a smear-ripened cheese.</title>
        <authorList>
            <consortium name="US DOE Joint Genome Institute (JGI-PGF)"/>
            <person name="Walter F."/>
            <person name="Albersmeier A."/>
            <person name="Kalinowski J."/>
            <person name="Ruckert C."/>
        </authorList>
    </citation>
    <scope>NUCLEOTIDE SEQUENCE</scope>
    <source>
        <strain evidence="3">CGMCC 4.7299</strain>
    </source>
</reference>
<organism evidence="3 4">
    <name type="scientific">Mangrovihabitans endophyticus</name>
    <dbReference type="NCBI Taxonomy" id="1751298"/>
    <lineage>
        <taxon>Bacteria</taxon>
        <taxon>Bacillati</taxon>
        <taxon>Actinomycetota</taxon>
        <taxon>Actinomycetes</taxon>
        <taxon>Micromonosporales</taxon>
        <taxon>Micromonosporaceae</taxon>
        <taxon>Mangrovihabitans</taxon>
    </lineage>
</organism>
<dbReference type="InterPro" id="IPR029063">
    <property type="entry name" value="SAM-dependent_MTases_sf"/>
</dbReference>
<dbReference type="InterPro" id="IPR050078">
    <property type="entry name" value="Ribosomal_L11_MeTrfase_PrmA"/>
</dbReference>